<evidence type="ECO:0000313" key="1">
    <source>
        <dbReference type="EMBL" id="SFZ71280.1"/>
    </source>
</evidence>
<accession>A0A1M4NGH9</accession>
<sequence>MHTPRATGNQLFCKIFLGTAFVLCAPCLAFDYKLSGFANQAATIGFNQHAIDRYKGIYPMQQYATIAGSLSLQLNFLPKNLAQKGHDFKGGVGGMVGGVLYDGTKRFLGGSIVYQNFAFYNGFYGGIKDVLQSDSNEVMIAKRARLSNASRFYVVSDAYLEYNYKDHFGIKGGLYRSKAAYKSGQTAGFEAYAQFKHFQLWWFSSWARAFATGPRLRDWYASRVVFSGGYHKNAQGGYTPSGHKVSYGTHAIQLTYKKHHFLAEGFFYFSPKMFNAPGFKIGWDSDPNFSGKGFRSNTELSAFFPFYYPWMLINSKGGAIYRYDNPATANGQSLTIKQRFDINQFYILGIFYKNFRNANAYIGNTGNPSGVELYSNSLWAGYVGTALKANAVTGSFIYGGLHFNKKFMWRMMWQWSSAPVSYEGRVVLSLGYQFTANLKALIDLAYYGIHTNNGYQAGLNAYCNPSAHMYCKGGYQDRSALYTQLIASF</sequence>
<name>A0A1M4NGH9_HELFE</name>
<dbReference type="AlphaFoldDB" id="A0A1M4NGH9"/>
<proteinExistence type="predicted"/>
<dbReference type="Pfam" id="PF02521">
    <property type="entry name" value="HP_OMP_2"/>
    <property type="match status" value="1"/>
</dbReference>
<organism evidence="1">
    <name type="scientific">Helicobacter felis</name>
    <dbReference type="NCBI Taxonomy" id="214"/>
    <lineage>
        <taxon>Bacteria</taxon>
        <taxon>Pseudomonadati</taxon>
        <taxon>Campylobacterota</taxon>
        <taxon>Epsilonproteobacteria</taxon>
        <taxon>Campylobacterales</taxon>
        <taxon>Helicobacteraceae</taxon>
        <taxon>Helicobacter</taxon>
    </lineage>
</organism>
<protein>
    <submittedName>
        <fullName evidence="1">OMP804</fullName>
    </submittedName>
</protein>
<dbReference type="EMBL" id="LT633133">
    <property type="protein sequence ID" value="SFZ71280.1"/>
    <property type="molecule type" value="Genomic_DNA"/>
</dbReference>
<dbReference type="RefSeq" id="WP_104625288.1">
    <property type="nucleotide sequence ID" value="NZ_FZKY01000020.1"/>
</dbReference>
<dbReference type="InterPro" id="IPR003678">
    <property type="entry name" value="Put_OMP"/>
</dbReference>
<gene>
    <name evidence="1" type="primary">omp804</name>
</gene>
<reference evidence="1" key="1">
    <citation type="submission" date="2016-10" db="EMBL/GenBank/DDBJ databases">
        <title>Proteomic and phylogenetic analysis of the outer membrane protein repertoire of gastric Helicobacter species.</title>
        <authorList>
            <person name="Joosten M."/>
        </authorList>
    </citation>
    <scope>NUCLEOTIDE SEQUENCE</scope>
    <source>
        <strain evidence="1">DS1</strain>
    </source>
</reference>